<accession>A0A0F9VTT2</accession>
<organism evidence="1">
    <name type="scientific">marine sediment metagenome</name>
    <dbReference type="NCBI Taxonomy" id="412755"/>
    <lineage>
        <taxon>unclassified sequences</taxon>
        <taxon>metagenomes</taxon>
        <taxon>ecological metagenomes</taxon>
    </lineage>
</organism>
<proteinExistence type="predicted"/>
<name>A0A0F9VTT2_9ZZZZ</name>
<gene>
    <name evidence="1" type="ORF">LCGC14_0443540</name>
</gene>
<evidence type="ECO:0000313" key="1">
    <source>
        <dbReference type="EMBL" id="KKN69178.1"/>
    </source>
</evidence>
<dbReference type="EMBL" id="LAZR01000431">
    <property type="protein sequence ID" value="KKN69178.1"/>
    <property type="molecule type" value="Genomic_DNA"/>
</dbReference>
<dbReference type="AlphaFoldDB" id="A0A0F9VTT2"/>
<reference evidence="1" key="1">
    <citation type="journal article" date="2015" name="Nature">
        <title>Complex archaea that bridge the gap between prokaryotes and eukaryotes.</title>
        <authorList>
            <person name="Spang A."/>
            <person name="Saw J.H."/>
            <person name="Jorgensen S.L."/>
            <person name="Zaremba-Niedzwiedzka K."/>
            <person name="Martijn J."/>
            <person name="Lind A.E."/>
            <person name="van Eijk R."/>
            <person name="Schleper C."/>
            <person name="Guy L."/>
            <person name="Ettema T.J."/>
        </authorList>
    </citation>
    <scope>NUCLEOTIDE SEQUENCE</scope>
</reference>
<protein>
    <submittedName>
        <fullName evidence="1">Uncharacterized protein</fullName>
    </submittedName>
</protein>
<sequence>MAYLTGYEPRKCRDALCLKVAAQELYRSDNESMGFYCMRHGAAALEDLRTSEAR</sequence>
<comment type="caution">
    <text evidence="1">The sequence shown here is derived from an EMBL/GenBank/DDBJ whole genome shotgun (WGS) entry which is preliminary data.</text>
</comment>